<organism evidence="1 2">
    <name type="scientific">Myotis myotis</name>
    <name type="common">Greater mouse-eared bat</name>
    <name type="synonym">Vespertilio myotis</name>
    <dbReference type="NCBI Taxonomy" id="51298"/>
    <lineage>
        <taxon>Eukaryota</taxon>
        <taxon>Metazoa</taxon>
        <taxon>Chordata</taxon>
        <taxon>Craniata</taxon>
        <taxon>Vertebrata</taxon>
        <taxon>Euteleostomi</taxon>
        <taxon>Mammalia</taxon>
        <taxon>Eutheria</taxon>
        <taxon>Laurasiatheria</taxon>
        <taxon>Chiroptera</taxon>
        <taxon>Yangochiroptera</taxon>
        <taxon>Vespertilionidae</taxon>
        <taxon>Myotis</taxon>
    </lineage>
</organism>
<protein>
    <submittedName>
        <fullName evidence="1">Uncharacterized protein</fullName>
    </submittedName>
</protein>
<evidence type="ECO:0000313" key="1">
    <source>
        <dbReference type="EMBL" id="KAF6330241.1"/>
    </source>
</evidence>
<proteinExistence type="predicted"/>
<keyword evidence="2" id="KW-1185">Reference proteome</keyword>
<gene>
    <name evidence="1" type="ORF">mMyoMyo1_012243</name>
</gene>
<dbReference type="EMBL" id="JABWUV010000009">
    <property type="protein sequence ID" value="KAF6330241.1"/>
    <property type="molecule type" value="Genomic_DNA"/>
</dbReference>
<accession>A0A7J7VZ20</accession>
<comment type="caution">
    <text evidence="1">The sequence shown here is derived from an EMBL/GenBank/DDBJ whole genome shotgun (WGS) entry which is preliminary data.</text>
</comment>
<dbReference type="AlphaFoldDB" id="A0A7J7VZ20"/>
<dbReference type="Proteomes" id="UP000527355">
    <property type="component" value="Unassembled WGS sequence"/>
</dbReference>
<name>A0A7J7VZ20_MYOMY</name>
<reference evidence="1 2" key="1">
    <citation type="journal article" date="2020" name="Nature">
        <title>Six reference-quality genomes reveal evolution of bat adaptations.</title>
        <authorList>
            <person name="Jebb D."/>
            <person name="Huang Z."/>
            <person name="Pippel M."/>
            <person name="Hughes G.M."/>
            <person name="Lavrichenko K."/>
            <person name="Devanna P."/>
            <person name="Winkler S."/>
            <person name="Jermiin L.S."/>
            <person name="Skirmuntt E.C."/>
            <person name="Katzourakis A."/>
            <person name="Burkitt-Gray L."/>
            <person name="Ray D.A."/>
            <person name="Sullivan K.A.M."/>
            <person name="Roscito J.G."/>
            <person name="Kirilenko B.M."/>
            <person name="Davalos L.M."/>
            <person name="Corthals A.P."/>
            <person name="Power M.L."/>
            <person name="Jones G."/>
            <person name="Ransome R.D."/>
            <person name="Dechmann D.K.N."/>
            <person name="Locatelli A.G."/>
            <person name="Puechmaille S.J."/>
            <person name="Fedrigo O."/>
            <person name="Jarvis E.D."/>
            <person name="Hiller M."/>
            <person name="Vernes S.C."/>
            <person name="Myers E.W."/>
            <person name="Teeling E.C."/>
        </authorList>
    </citation>
    <scope>NUCLEOTIDE SEQUENCE [LARGE SCALE GENOMIC DNA]</scope>
    <source>
        <strain evidence="1">MMyoMyo1</strain>
        <tissue evidence="1">Flight muscle</tissue>
    </source>
</reference>
<sequence>MALWEQSQVKLQRREPEALGAESCSDVGFTVKVMGEGEGVQWACRSSHQDLETLHGGTRIRNKLTHCHLGLWPSDFSQWLWLYTNVRVPTCLFVLYKDSTPGTPTILKSGLLVSLDTVAHVCFCFHAHRLVCQFCLLLGNIPFYMCPVIYLINSFLDSLVKYVGSTDCLPGPVPGAAVHSEQESLCPPGANVPIRDRKQTRHCV</sequence>
<evidence type="ECO:0000313" key="2">
    <source>
        <dbReference type="Proteomes" id="UP000527355"/>
    </source>
</evidence>